<name>A0A9Y2AK15_9FIRM</name>
<dbReference type="InterPro" id="IPR004386">
    <property type="entry name" value="Toxin_YafQ-like"/>
</dbReference>
<feature type="active site" description="Proton donor" evidence="3">
    <location>
        <position position="86"/>
    </location>
</feature>
<dbReference type="Proteomes" id="UP001243623">
    <property type="component" value="Chromosome"/>
</dbReference>
<dbReference type="InterPro" id="IPR035093">
    <property type="entry name" value="RelE/ParE_toxin_dom_sf"/>
</dbReference>
<dbReference type="SUPFAM" id="SSF143011">
    <property type="entry name" value="RelE-like"/>
    <property type="match status" value="1"/>
</dbReference>
<evidence type="ECO:0000256" key="1">
    <source>
        <dbReference type="ARBA" id="ARBA00022649"/>
    </source>
</evidence>
<keyword evidence="5" id="KW-1185">Reference proteome</keyword>
<proteinExistence type="inferred from homology"/>
<organism evidence="4 5">
    <name type="scientific">Selenobaculum gibii</name>
    <dbReference type="NCBI Taxonomy" id="3054208"/>
    <lineage>
        <taxon>Bacteria</taxon>
        <taxon>Bacillati</taxon>
        <taxon>Bacillota</taxon>
        <taxon>Negativicutes</taxon>
        <taxon>Selenomonadales</taxon>
        <taxon>Selenomonadaceae</taxon>
        <taxon>Selenobaculum</taxon>
    </lineage>
</organism>
<dbReference type="PIRSF" id="PIRSF006156">
    <property type="entry name" value="YafQ"/>
    <property type="match status" value="1"/>
</dbReference>
<dbReference type="FunFam" id="3.30.2310.20:FF:000003">
    <property type="entry name" value="Type II toxin-antitoxin system YafQ family toxin"/>
    <property type="match status" value="1"/>
</dbReference>
<dbReference type="PANTHER" id="PTHR40588:SF1">
    <property type="entry name" value="MRNA INTERFERASE TOXIN YAFQ"/>
    <property type="match status" value="1"/>
</dbReference>
<evidence type="ECO:0000256" key="2">
    <source>
        <dbReference type="ARBA" id="ARBA00061366"/>
    </source>
</evidence>
<dbReference type="KEGG" id="sgbi:P3F81_00850"/>
<dbReference type="RefSeq" id="WP_147667251.1">
    <property type="nucleotide sequence ID" value="NZ_CP120678.1"/>
</dbReference>
<comment type="similarity">
    <text evidence="2">Belongs to the RelE toxin family. YafQ subfamily.</text>
</comment>
<dbReference type="GO" id="GO:0004521">
    <property type="term" value="F:RNA endonuclease activity"/>
    <property type="evidence" value="ECO:0007669"/>
    <property type="project" value="TreeGrafter"/>
</dbReference>
<evidence type="ECO:0000313" key="5">
    <source>
        <dbReference type="Proteomes" id="UP001243623"/>
    </source>
</evidence>
<dbReference type="Gene3D" id="3.30.2310.20">
    <property type="entry name" value="RelE-like"/>
    <property type="match status" value="1"/>
</dbReference>
<evidence type="ECO:0000313" key="4">
    <source>
        <dbReference type="EMBL" id="WIW70905.1"/>
    </source>
</evidence>
<keyword evidence="1" id="KW-1277">Toxin-antitoxin system</keyword>
<dbReference type="PANTHER" id="PTHR40588">
    <property type="entry name" value="MRNA INTERFERASE TOXIN YAFQ"/>
    <property type="match status" value="1"/>
</dbReference>
<dbReference type="GO" id="GO:0006415">
    <property type="term" value="P:translational termination"/>
    <property type="evidence" value="ECO:0007669"/>
    <property type="project" value="TreeGrafter"/>
</dbReference>
<evidence type="ECO:0000256" key="3">
    <source>
        <dbReference type="PIRSR" id="PIRSR006156-1"/>
    </source>
</evidence>
<dbReference type="Pfam" id="PF15738">
    <property type="entry name" value="YafQ_toxin"/>
    <property type="match status" value="1"/>
</dbReference>
<protein>
    <submittedName>
        <fullName evidence="4">Type II toxin-antitoxin system YafQ family toxin</fullName>
    </submittedName>
</protein>
<sequence>MLKLQFSSKYKKDYKLIKKRGYDESKLIEVIKILQQEKTLDVKYKDHALIGDYEGYRECHIESDWLLIYKIENKRLILVLSRTGTHSDLF</sequence>
<dbReference type="AlphaFoldDB" id="A0A9Y2AK15"/>
<reference evidence="4" key="1">
    <citation type="submission" date="2023-03" db="EMBL/GenBank/DDBJ databases">
        <title>Selenobaculum gbiensis gen. nov. sp. nov., a new bacterium isolated from the gut microbiota of IBD patient.</title>
        <authorList>
            <person name="Yeo S."/>
            <person name="Park H."/>
            <person name="Huh C.S."/>
        </authorList>
    </citation>
    <scope>NUCLEOTIDE SEQUENCE</scope>
    <source>
        <strain evidence="4">ICN-92133</strain>
    </source>
</reference>
<gene>
    <name evidence="4" type="ORF">P3F81_00850</name>
</gene>
<dbReference type="NCBIfam" id="TIGR02385">
    <property type="entry name" value="RelE_StbE"/>
    <property type="match status" value="1"/>
</dbReference>
<dbReference type="GO" id="GO:0006402">
    <property type="term" value="P:mRNA catabolic process"/>
    <property type="evidence" value="ECO:0007669"/>
    <property type="project" value="TreeGrafter"/>
</dbReference>
<accession>A0A9Y2AK15</accession>
<dbReference type="EMBL" id="CP120678">
    <property type="protein sequence ID" value="WIW70905.1"/>
    <property type="molecule type" value="Genomic_DNA"/>
</dbReference>
<dbReference type="NCBIfam" id="TIGR00053">
    <property type="entry name" value="YafQ family addiction module toxin"/>
    <property type="match status" value="1"/>
</dbReference>
<dbReference type="InterPro" id="IPR007712">
    <property type="entry name" value="RelE/ParE_toxin"/>
</dbReference>